<evidence type="ECO:0000256" key="4">
    <source>
        <dbReference type="ARBA" id="ARBA00023002"/>
    </source>
</evidence>
<keyword evidence="3" id="KW-0479">Metal-binding</keyword>
<dbReference type="GO" id="GO:0004601">
    <property type="term" value="F:peroxidase activity"/>
    <property type="evidence" value="ECO:0007669"/>
    <property type="project" value="UniProtKB-KW"/>
</dbReference>
<dbReference type="EMBL" id="JAUZEE010000001">
    <property type="protein sequence ID" value="MDP4299081.1"/>
    <property type="molecule type" value="Genomic_DNA"/>
</dbReference>
<evidence type="ECO:0000313" key="7">
    <source>
        <dbReference type="EMBL" id="MDP4299081.1"/>
    </source>
</evidence>
<reference evidence="7 8" key="1">
    <citation type="submission" date="2023-08" db="EMBL/GenBank/DDBJ databases">
        <authorList>
            <person name="Roldan D.M."/>
            <person name="Menes R.J."/>
        </authorList>
    </citation>
    <scope>NUCLEOTIDE SEQUENCE [LARGE SCALE GENOMIC DNA]</scope>
    <source>
        <strain evidence="7 8">CCM 2812</strain>
    </source>
</reference>
<keyword evidence="5" id="KW-0408">Iron</keyword>
<comment type="caution">
    <text evidence="7">The sequence shown here is derived from an EMBL/GenBank/DDBJ whole genome shotgun (WGS) entry which is preliminary data.</text>
</comment>
<dbReference type="InterPro" id="IPR006314">
    <property type="entry name" value="Dyp_peroxidase"/>
</dbReference>
<evidence type="ECO:0000259" key="6">
    <source>
        <dbReference type="Pfam" id="PF20628"/>
    </source>
</evidence>
<dbReference type="NCBIfam" id="TIGR01413">
    <property type="entry name" value="Dyp_perox_fam"/>
    <property type="match status" value="1"/>
</dbReference>
<dbReference type="PANTHER" id="PTHR30521:SF0">
    <property type="entry name" value="DYP-TYPE PEROXIDASE FAMILY PROTEIN"/>
    <property type="match status" value="1"/>
</dbReference>
<evidence type="ECO:0000256" key="3">
    <source>
        <dbReference type="ARBA" id="ARBA00022723"/>
    </source>
</evidence>
<dbReference type="InterPro" id="IPR048328">
    <property type="entry name" value="Dyp_perox_C"/>
</dbReference>
<keyword evidence="4 7" id="KW-0560">Oxidoreductase</keyword>
<dbReference type="RefSeq" id="WP_305747653.1">
    <property type="nucleotide sequence ID" value="NZ_JAUZEE010000001.1"/>
</dbReference>
<comment type="cofactor">
    <cofactor evidence="1">
        <name>heme b</name>
        <dbReference type="ChEBI" id="CHEBI:60344"/>
    </cofactor>
</comment>
<evidence type="ECO:0000256" key="1">
    <source>
        <dbReference type="ARBA" id="ARBA00001970"/>
    </source>
</evidence>
<dbReference type="Pfam" id="PF20628">
    <property type="entry name" value="Dyp_perox_C"/>
    <property type="match status" value="1"/>
</dbReference>
<name>A0ABT9FY65_LEPDI</name>
<evidence type="ECO:0000313" key="8">
    <source>
        <dbReference type="Proteomes" id="UP001235760"/>
    </source>
</evidence>
<dbReference type="PROSITE" id="PS51404">
    <property type="entry name" value="DYP_PEROXIDASE"/>
    <property type="match status" value="1"/>
</dbReference>
<proteinExistence type="predicted"/>
<dbReference type="InterPro" id="IPR011008">
    <property type="entry name" value="Dimeric_a/b-barrel"/>
</dbReference>
<keyword evidence="2 7" id="KW-0575">Peroxidase</keyword>
<dbReference type="EC" id="1.11.1.-" evidence="7"/>
<sequence length="298" mass="32262">MFQPGILEPVPAHGRYLGCALRPDADLGRLRHLLRALAAEVDGRSAVLGLGAGLVTRLASADAVPGLRDFRAPVDARVDLPATPFDLWLWLRGDDPAALLWQAEALVERLTPAFSITENLPAFRHAEGRDLTGYEDGTENPVGDAALATAFIDGQGAGLDGGSLLAVQRWQHDLAAFRALAPAQRDLAIGRRLADNEEIEDAPETAHVKRTAQEDFAPEAFVLRRSMPWLSEGRGGLYFSAFAQRLDAFEAQLARMAGAEDGQVDALFGFSRPLSGATLWCPPMHDGRIDLRALRIID</sequence>
<accession>A0ABT9FY65</accession>
<keyword evidence="8" id="KW-1185">Reference proteome</keyword>
<dbReference type="Proteomes" id="UP001235760">
    <property type="component" value="Unassembled WGS sequence"/>
</dbReference>
<dbReference type="PANTHER" id="PTHR30521">
    <property type="entry name" value="DEFERROCHELATASE/PEROXIDASE"/>
    <property type="match status" value="1"/>
</dbReference>
<feature type="domain" description="Dyp-type peroxidase C-terminal" evidence="6">
    <location>
        <begin position="128"/>
        <end position="284"/>
    </location>
</feature>
<evidence type="ECO:0000256" key="5">
    <source>
        <dbReference type="ARBA" id="ARBA00023004"/>
    </source>
</evidence>
<evidence type="ECO:0000256" key="2">
    <source>
        <dbReference type="ARBA" id="ARBA00022559"/>
    </source>
</evidence>
<dbReference type="SUPFAM" id="SSF54909">
    <property type="entry name" value="Dimeric alpha+beta barrel"/>
    <property type="match status" value="1"/>
</dbReference>
<organism evidence="7 8">
    <name type="scientific">Leptothrix discophora</name>
    <dbReference type="NCBI Taxonomy" id="89"/>
    <lineage>
        <taxon>Bacteria</taxon>
        <taxon>Pseudomonadati</taxon>
        <taxon>Pseudomonadota</taxon>
        <taxon>Betaproteobacteria</taxon>
        <taxon>Burkholderiales</taxon>
        <taxon>Sphaerotilaceae</taxon>
        <taxon>Leptothrix</taxon>
    </lineage>
</organism>
<gene>
    <name evidence="7" type="ORF">Q8X39_00400</name>
</gene>
<protein>
    <submittedName>
        <fullName evidence="7">Dyp-type peroxidase</fullName>
        <ecNumber evidence="7">1.11.1.-</ecNumber>
    </submittedName>
</protein>